<evidence type="ECO:0000313" key="12">
    <source>
        <dbReference type="Proteomes" id="UP000043763"/>
    </source>
</evidence>
<feature type="transmembrane region" description="Helical" evidence="10">
    <location>
        <begin position="361"/>
        <end position="382"/>
    </location>
</feature>
<organism evidence="11 12">
    <name type="scientific">Brachyspira suanatina</name>
    <dbReference type="NCBI Taxonomy" id="381802"/>
    <lineage>
        <taxon>Bacteria</taxon>
        <taxon>Pseudomonadati</taxon>
        <taxon>Spirochaetota</taxon>
        <taxon>Spirochaetia</taxon>
        <taxon>Brachyspirales</taxon>
        <taxon>Brachyspiraceae</taxon>
        <taxon>Brachyspira</taxon>
    </lineage>
</organism>
<keyword evidence="8 10" id="KW-0472">Membrane</keyword>
<accession>A0A0G4KA82</accession>
<evidence type="ECO:0000256" key="4">
    <source>
        <dbReference type="ARBA" id="ARBA00022448"/>
    </source>
</evidence>
<dbReference type="InterPro" id="IPR051327">
    <property type="entry name" value="MATE_MepA_subfamily"/>
</dbReference>
<dbReference type="GO" id="GO:0046677">
    <property type="term" value="P:response to antibiotic"/>
    <property type="evidence" value="ECO:0007669"/>
    <property type="project" value="UniProtKB-KW"/>
</dbReference>
<gene>
    <name evidence="11" type="ORF">BRSU_2534</name>
</gene>
<feature type="transmembrane region" description="Helical" evidence="10">
    <location>
        <begin position="59"/>
        <end position="79"/>
    </location>
</feature>
<dbReference type="PIRSF" id="PIRSF006603">
    <property type="entry name" value="DinF"/>
    <property type="match status" value="1"/>
</dbReference>
<evidence type="ECO:0000256" key="9">
    <source>
        <dbReference type="ARBA" id="ARBA00023251"/>
    </source>
</evidence>
<dbReference type="Proteomes" id="UP000043763">
    <property type="component" value="Unassembled WGS sequence"/>
</dbReference>
<keyword evidence="6 10" id="KW-0812">Transmembrane</keyword>
<sequence length="457" mass="50539">MNQNDKKIDIFENYPVYKALITLALPTILGMLVNVFYNMVDTFFVGQTNDPNQVAAVSLTMPIYLVLMSFGSIYGIGGASYISRSLGARNYDKAKQVSSFAFFASVITGFVCMIVFLVFLNKILKLSGASQNTYKFAKDYLLIVAFGAVFVVCQMSLGQIVRSEGSSKEAMIGMMLGTIINIILDPIMILYMNIGVAGAALATIIGNASSTLYYIWHIAKKSSFLSIRFKDFALTKDILNNVFSIGFPVFMNNVLISIANILINNFASKYNDNVVAGLGVSQRIFMLVLLVFIGLGQGVQPFIGYNYASKNYKRMNASIKLSCLFSFVSGIIFLIFAFIFSKELIAIFIKNDEVIEYGSKFLIAAYSVAPIIGFQFVFISTFQALGKALPSLILSVCRQGIAFVPAIYFGTKFFGINGIIWSQPIADVVSILLSAIMYIYIYRTTKKKNMMENEINS</sequence>
<evidence type="ECO:0000313" key="11">
    <source>
        <dbReference type="EMBL" id="CRF35254.1"/>
    </source>
</evidence>
<feature type="transmembrane region" description="Helical" evidence="10">
    <location>
        <begin position="420"/>
        <end position="441"/>
    </location>
</feature>
<dbReference type="Pfam" id="PF01554">
    <property type="entry name" value="MatE"/>
    <property type="match status" value="2"/>
</dbReference>
<feature type="transmembrane region" description="Helical" evidence="10">
    <location>
        <begin position="238"/>
        <end position="263"/>
    </location>
</feature>
<feature type="transmembrane region" description="Helical" evidence="10">
    <location>
        <begin position="283"/>
        <end position="307"/>
    </location>
</feature>
<dbReference type="GO" id="GO:0015297">
    <property type="term" value="F:antiporter activity"/>
    <property type="evidence" value="ECO:0007669"/>
    <property type="project" value="InterPro"/>
</dbReference>
<evidence type="ECO:0000256" key="10">
    <source>
        <dbReference type="SAM" id="Phobius"/>
    </source>
</evidence>
<feature type="transmembrane region" description="Helical" evidence="10">
    <location>
        <begin position="140"/>
        <end position="158"/>
    </location>
</feature>
<dbReference type="GO" id="GO:0005886">
    <property type="term" value="C:plasma membrane"/>
    <property type="evidence" value="ECO:0007669"/>
    <property type="project" value="UniProtKB-SubCell"/>
</dbReference>
<evidence type="ECO:0000256" key="7">
    <source>
        <dbReference type="ARBA" id="ARBA00022989"/>
    </source>
</evidence>
<feature type="transmembrane region" description="Helical" evidence="10">
    <location>
        <begin position="389"/>
        <end position="408"/>
    </location>
</feature>
<feature type="transmembrane region" description="Helical" evidence="10">
    <location>
        <begin position="197"/>
        <end position="217"/>
    </location>
</feature>
<keyword evidence="5" id="KW-1003">Cell membrane</keyword>
<dbReference type="EMBL" id="CVLB01000003">
    <property type="protein sequence ID" value="CRF35254.1"/>
    <property type="molecule type" value="Genomic_DNA"/>
</dbReference>
<dbReference type="InterPro" id="IPR048279">
    <property type="entry name" value="MdtK-like"/>
</dbReference>
<feature type="transmembrane region" description="Helical" evidence="10">
    <location>
        <begin position="170"/>
        <end position="191"/>
    </location>
</feature>
<keyword evidence="9" id="KW-0046">Antibiotic resistance</keyword>
<dbReference type="InterPro" id="IPR002528">
    <property type="entry name" value="MATE_fam"/>
</dbReference>
<evidence type="ECO:0000256" key="3">
    <source>
        <dbReference type="ARBA" id="ARBA00022106"/>
    </source>
</evidence>
<dbReference type="AlphaFoldDB" id="A0A0G4KA82"/>
<evidence type="ECO:0000256" key="6">
    <source>
        <dbReference type="ARBA" id="ARBA00022692"/>
    </source>
</evidence>
<dbReference type="OrthoDB" id="9811110at2"/>
<dbReference type="GO" id="GO:0042910">
    <property type="term" value="F:xenobiotic transmembrane transporter activity"/>
    <property type="evidence" value="ECO:0007669"/>
    <property type="project" value="InterPro"/>
</dbReference>
<keyword evidence="12" id="KW-1185">Reference proteome</keyword>
<comment type="subcellular location">
    <subcellularLocation>
        <location evidence="1">Cell membrane</location>
        <topology evidence="1">Multi-pass membrane protein</topology>
    </subcellularLocation>
</comment>
<feature type="transmembrane region" description="Helical" evidence="10">
    <location>
        <begin position="319"/>
        <end position="341"/>
    </location>
</feature>
<proteinExistence type="inferred from homology"/>
<dbReference type="CDD" id="cd13143">
    <property type="entry name" value="MATE_MepA_like"/>
    <property type="match status" value="1"/>
</dbReference>
<protein>
    <recommendedName>
        <fullName evidence="3">Multidrug export protein MepA</fullName>
    </recommendedName>
</protein>
<evidence type="ECO:0000256" key="1">
    <source>
        <dbReference type="ARBA" id="ARBA00004651"/>
    </source>
</evidence>
<name>A0A0G4KA82_9SPIR</name>
<feature type="transmembrane region" description="Helical" evidence="10">
    <location>
        <begin position="20"/>
        <end position="39"/>
    </location>
</feature>
<evidence type="ECO:0000256" key="5">
    <source>
        <dbReference type="ARBA" id="ARBA00022475"/>
    </source>
</evidence>
<dbReference type="NCBIfam" id="TIGR00797">
    <property type="entry name" value="matE"/>
    <property type="match status" value="1"/>
</dbReference>
<dbReference type="PANTHER" id="PTHR43823">
    <property type="entry name" value="SPORULATION PROTEIN YKVU"/>
    <property type="match status" value="1"/>
</dbReference>
<dbReference type="PANTHER" id="PTHR43823:SF3">
    <property type="entry name" value="MULTIDRUG EXPORT PROTEIN MEPA"/>
    <property type="match status" value="1"/>
</dbReference>
<keyword evidence="7 10" id="KW-1133">Transmembrane helix</keyword>
<feature type="transmembrane region" description="Helical" evidence="10">
    <location>
        <begin position="100"/>
        <end position="120"/>
    </location>
</feature>
<evidence type="ECO:0000256" key="8">
    <source>
        <dbReference type="ARBA" id="ARBA00023136"/>
    </source>
</evidence>
<dbReference type="RefSeq" id="WP_048595903.1">
    <property type="nucleotide sequence ID" value="NZ_CVLB01000003.1"/>
</dbReference>
<comment type="similarity">
    <text evidence="2">Belongs to the multi antimicrobial extrusion (MATE) (TC 2.A.66.1) family. MepA subfamily.</text>
</comment>
<dbReference type="InterPro" id="IPR045070">
    <property type="entry name" value="MATE_MepA-like"/>
</dbReference>
<reference evidence="12" key="1">
    <citation type="submission" date="2015-04" db="EMBL/GenBank/DDBJ databases">
        <authorList>
            <person name="Mushtaq Mamoona"/>
        </authorList>
    </citation>
    <scope>NUCLEOTIDE SEQUENCE [LARGE SCALE GENOMIC DNA]</scope>
    <source>
        <strain evidence="12">AN4859/03</strain>
    </source>
</reference>
<evidence type="ECO:0000256" key="2">
    <source>
        <dbReference type="ARBA" id="ARBA00008417"/>
    </source>
</evidence>
<keyword evidence="4" id="KW-0813">Transport</keyword>